<sequence>MQQVAKPTASSTGDLSAVDQAAVDIHLSALLLASGSALRHYSLPNTLANMRAAMLNAMKGGA</sequence>
<proteinExistence type="predicted"/>
<gene>
    <name evidence="1" type="ORF">CR105_04190</name>
</gene>
<dbReference type="AlphaFoldDB" id="A0A2G8TJU2"/>
<dbReference type="EMBL" id="PDOC01000002">
    <property type="protein sequence ID" value="PIL46294.1"/>
    <property type="molecule type" value="Genomic_DNA"/>
</dbReference>
<reference evidence="1 2" key="1">
    <citation type="submission" date="2017-10" db="EMBL/GenBank/DDBJ databases">
        <title>Massilia psychrophilum sp. nov., a novel purple-pigmented bacterium isolated from Tianshan glacier, Xinjiang Municipality, China.</title>
        <authorList>
            <person name="Wang H."/>
        </authorList>
    </citation>
    <scope>NUCLEOTIDE SEQUENCE [LARGE SCALE GENOMIC DNA]</scope>
    <source>
        <strain evidence="1 2">JCM 30074</strain>
    </source>
</reference>
<accession>A0A2G8TJU2</accession>
<evidence type="ECO:0000313" key="1">
    <source>
        <dbReference type="EMBL" id="PIL46294.1"/>
    </source>
</evidence>
<organism evidence="1 2">
    <name type="scientific">Massilia eurypsychrophila</name>
    <dbReference type="NCBI Taxonomy" id="1485217"/>
    <lineage>
        <taxon>Bacteria</taxon>
        <taxon>Pseudomonadati</taxon>
        <taxon>Pseudomonadota</taxon>
        <taxon>Betaproteobacteria</taxon>
        <taxon>Burkholderiales</taxon>
        <taxon>Oxalobacteraceae</taxon>
        <taxon>Telluria group</taxon>
        <taxon>Massilia</taxon>
    </lineage>
</organism>
<comment type="caution">
    <text evidence="1">The sequence shown here is derived from an EMBL/GenBank/DDBJ whole genome shotgun (WGS) entry which is preliminary data.</text>
</comment>
<name>A0A2G8TJU2_9BURK</name>
<protein>
    <submittedName>
        <fullName evidence="1">Uncharacterized protein</fullName>
    </submittedName>
</protein>
<keyword evidence="2" id="KW-1185">Reference proteome</keyword>
<dbReference type="Proteomes" id="UP000230390">
    <property type="component" value="Unassembled WGS sequence"/>
</dbReference>
<evidence type="ECO:0000313" key="2">
    <source>
        <dbReference type="Proteomes" id="UP000230390"/>
    </source>
</evidence>